<evidence type="ECO:0000256" key="6">
    <source>
        <dbReference type="RuleBase" id="RU004524"/>
    </source>
</evidence>
<dbReference type="CDD" id="cd00353">
    <property type="entry name" value="Ribosomal_S15p_S13e"/>
    <property type="match status" value="1"/>
</dbReference>
<dbReference type="AlphaFoldDB" id="A0A2M7RE92"/>
<evidence type="ECO:0000256" key="1">
    <source>
        <dbReference type="ARBA" id="ARBA00022980"/>
    </source>
</evidence>
<keyword evidence="4 6" id="KW-0694">RNA-binding</keyword>
<name>A0A2M7RE92_9BACT</name>
<evidence type="ECO:0000256" key="4">
    <source>
        <dbReference type="HAMAP-Rule" id="MF_01343"/>
    </source>
</evidence>
<feature type="region of interest" description="Disordered" evidence="7">
    <location>
        <begin position="92"/>
        <end position="118"/>
    </location>
</feature>
<dbReference type="PANTHER" id="PTHR23321">
    <property type="entry name" value="RIBOSOMAL PROTEIN S15, BACTERIAL AND ORGANELLAR"/>
    <property type="match status" value="1"/>
</dbReference>
<evidence type="ECO:0000313" key="8">
    <source>
        <dbReference type="EMBL" id="PIY94871.1"/>
    </source>
</evidence>
<proteinExistence type="inferred from homology"/>
<dbReference type="Gene3D" id="1.10.287.10">
    <property type="entry name" value="S15/NS1, RNA-binding"/>
    <property type="match status" value="1"/>
</dbReference>
<gene>
    <name evidence="4" type="primary">rpsO</name>
    <name evidence="8" type="ORF">COY67_01880</name>
</gene>
<dbReference type="SMART" id="SM01387">
    <property type="entry name" value="Ribosomal_S15"/>
    <property type="match status" value="1"/>
</dbReference>
<comment type="function">
    <text evidence="4">Forms an intersubunit bridge (bridge B4) with the 23S rRNA of the 50S subunit in the ribosome.</text>
</comment>
<sequence>MMLDKKKKNQIIAKFKTHANDTGSPEVQIAILTMEITELTEHLKTHKKDFSSRRGLIRKVNQRRKLLRYLEKTNEKSFDNMVKKLKIKITKRQMSSLEPSEEELEQIEETNTEETTNE</sequence>
<comment type="caution">
    <text evidence="8">The sequence shown here is derived from an EMBL/GenBank/DDBJ whole genome shotgun (WGS) entry which is preliminary data.</text>
</comment>
<evidence type="ECO:0000256" key="7">
    <source>
        <dbReference type="SAM" id="MobiDB-lite"/>
    </source>
</evidence>
<comment type="similarity">
    <text evidence="4 5">Belongs to the universal ribosomal protein uS15 family.</text>
</comment>
<dbReference type="Gene3D" id="6.10.250.3130">
    <property type="match status" value="1"/>
</dbReference>
<evidence type="ECO:0000313" key="9">
    <source>
        <dbReference type="Proteomes" id="UP000228689"/>
    </source>
</evidence>
<keyword evidence="4 6" id="KW-0699">rRNA-binding</keyword>
<dbReference type="GO" id="GO:0006412">
    <property type="term" value="P:translation"/>
    <property type="evidence" value="ECO:0007669"/>
    <property type="project" value="UniProtKB-UniRule"/>
</dbReference>
<dbReference type="GO" id="GO:0019843">
    <property type="term" value="F:rRNA binding"/>
    <property type="evidence" value="ECO:0007669"/>
    <property type="project" value="UniProtKB-UniRule"/>
</dbReference>
<keyword evidence="1 4" id="KW-0689">Ribosomal protein</keyword>
<dbReference type="PANTHER" id="PTHR23321:SF26">
    <property type="entry name" value="SMALL RIBOSOMAL SUBUNIT PROTEIN US15M"/>
    <property type="match status" value="1"/>
</dbReference>
<feature type="compositionally biased region" description="Acidic residues" evidence="7">
    <location>
        <begin position="99"/>
        <end position="118"/>
    </location>
</feature>
<comment type="function">
    <text evidence="4 6">One of the primary rRNA binding proteins, it binds directly to 16S rRNA where it helps nucleate assembly of the platform of the 30S subunit by binding and bridging several RNA helices of the 16S rRNA.</text>
</comment>
<reference evidence="9" key="1">
    <citation type="submission" date="2017-09" db="EMBL/GenBank/DDBJ databases">
        <title>Depth-based differentiation of microbial function through sediment-hosted aquifers and enrichment of novel symbionts in the deep terrestrial subsurface.</title>
        <authorList>
            <person name="Probst A.J."/>
            <person name="Ladd B."/>
            <person name="Jarett J.K."/>
            <person name="Geller-Mcgrath D.E."/>
            <person name="Sieber C.M.K."/>
            <person name="Emerson J.B."/>
            <person name="Anantharaman K."/>
            <person name="Thomas B.C."/>
            <person name="Malmstrom R."/>
            <person name="Stieglmeier M."/>
            <person name="Klingl A."/>
            <person name="Woyke T."/>
            <person name="Ryan C.M."/>
            <person name="Banfield J.F."/>
        </authorList>
    </citation>
    <scope>NUCLEOTIDE SEQUENCE [LARGE SCALE GENOMIC DNA]</scope>
</reference>
<evidence type="ECO:0000256" key="5">
    <source>
        <dbReference type="RuleBase" id="RU003919"/>
    </source>
</evidence>
<dbReference type="NCBIfam" id="TIGR00952">
    <property type="entry name" value="S15_bact"/>
    <property type="match status" value="1"/>
</dbReference>
<dbReference type="InterPro" id="IPR005290">
    <property type="entry name" value="Ribosomal_uS15_bac-type"/>
</dbReference>
<dbReference type="GO" id="GO:0022627">
    <property type="term" value="C:cytosolic small ribosomal subunit"/>
    <property type="evidence" value="ECO:0007669"/>
    <property type="project" value="TreeGrafter"/>
</dbReference>
<dbReference type="PROSITE" id="PS00362">
    <property type="entry name" value="RIBOSOMAL_S15"/>
    <property type="match status" value="1"/>
</dbReference>
<dbReference type="SUPFAM" id="SSF47060">
    <property type="entry name" value="S15/NS1 RNA-binding domain"/>
    <property type="match status" value="1"/>
</dbReference>
<organism evidence="8 9">
    <name type="scientific">Candidatus Komeilibacteria bacterium CG_4_10_14_0_8_um_filter_37_78</name>
    <dbReference type="NCBI Taxonomy" id="1974471"/>
    <lineage>
        <taxon>Bacteria</taxon>
        <taxon>Candidatus Komeiliibacteriota</taxon>
    </lineage>
</organism>
<evidence type="ECO:0000256" key="3">
    <source>
        <dbReference type="ARBA" id="ARBA00064542"/>
    </source>
</evidence>
<dbReference type="InterPro" id="IPR009068">
    <property type="entry name" value="uS15_NS1_RNA-bd_sf"/>
</dbReference>
<dbReference type="HAMAP" id="MF_01343_B">
    <property type="entry name" value="Ribosomal_uS15_B"/>
    <property type="match status" value="1"/>
</dbReference>
<dbReference type="Pfam" id="PF00312">
    <property type="entry name" value="Ribosomal_S15"/>
    <property type="match status" value="1"/>
</dbReference>
<protein>
    <recommendedName>
        <fullName evidence="4">Small ribosomal subunit protein uS15</fullName>
    </recommendedName>
</protein>
<dbReference type="InterPro" id="IPR000589">
    <property type="entry name" value="Ribosomal_uS15"/>
</dbReference>
<evidence type="ECO:0000256" key="2">
    <source>
        <dbReference type="ARBA" id="ARBA00023274"/>
    </source>
</evidence>
<dbReference type="EMBL" id="PFMC01000055">
    <property type="protein sequence ID" value="PIY94871.1"/>
    <property type="molecule type" value="Genomic_DNA"/>
</dbReference>
<accession>A0A2M7RE92</accession>
<dbReference type="GO" id="GO:0003735">
    <property type="term" value="F:structural constituent of ribosome"/>
    <property type="evidence" value="ECO:0007669"/>
    <property type="project" value="InterPro"/>
</dbReference>
<keyword evidence="2 4" id="KW-0687">Ribonucleoprotein</keyword>
<dbReference type="FunFam" id="1.10.287.10:FF:000002">
    <property type="entry name" value="30S ribosomal protein S15"/>
    <property type="match status" value="1"/>
</dbReference>
<dbReference type="Proteomes" id="UP000228689">
    <property type="component" value="Unassembled WGS sequence"/>
</dbReference>
<comment type="subunit">
    <text evidence="3 4">Part of the 30S ribosomal subunit. Forms a bridge to the 50S subunit in the 70S ribosome, contacting the 23S rRNA.</text>
</comment>